<reference evidence="1 2" key="1">
    <citation type="journal article" date="2016" name="Int. J. Syst. Evol. Microbiol.">
        <title>Resolving the Complexity of Human Skin Metagenomes Using Single-Molecule Sequencing.</title>
        <authorList>
            <consortium name="NISC Comparative Sequencing Program"/>
            <person name="Tsai Y.C."/>
            <person name="Conlan S."/>
            <person name="Deming C."/>
            <person name="Segre J.A."/>
            <person name="Kong H.H."/>
            <person name="Korlach J."/>
            <person name="Oh J."/>
        </authorList>
    </citation>
    <scope>NUCLEOTIDE SEQUENCE [LARGE SCALE GENOMIC DNA]</scope>
    <source>
        <strain evidence="1 2">1B08</strain>
    </source>
</reference>
<organism evidence="1 2">
    <name type="scientific">Corynebacterium simulans</name>
    <dbReference type="NCBI Taxonomy" id="146827"/>
    <lineage>
        <taxon>Bacteria</taxon>
        <taxon>Bacillati</taxon>
        <taxon>Actinomycetota</taxon>
        <taxon>Actinomycetes</taxon>
        <taxon>Mycobacteriales</taxon>
        <taxon>Corynebacteriaceae</taxon>
        <taxon>Corynebacterium</taxon>
    </lineage>
</organism>
<evidence type="ECO:0000313" key="1">
    <source>
        <dbReference type="EMBL" id="KXU18382.1"/>
    </source>
</evidence>
<sequence length="52" mass="5911">MELFALLRLGAEIPAEGVFRTHLAHNGPVERTKFRHTVKSSVTHCLNLERRA</sequence>
<dbReference type="Proteomes" id="UP000070339">
    <property type="component" value="Unassembled WGS sequence"/>
</dbReference>
<gene>
    <name evidence="1" type="ORF">WM41_0936</name>
</gene>
<name>A0ABR5VA67_9CORY</name>
<evidence type="ECO:0000313" key="2">
    <source>
        <dbReference type="Proteomes" id="UP000070339"/>
    </source>
</evidence>
<protein>
    <submittedName>
        <fullName evidence="1">Uncharacterized protein</fullName>
    </submittedName>
</protein>
<comment type="caution">
    <text evidence="1">The sequence shown here is derived from an EMBL/GenBank/DDBJ whole genome shotgun (WGS) entry which is preliminary data.</text>
</comment>
<keyword evidence="2" id="KW-1185">Reference proteome</keyword>
<accession>A0ABR5VA67</accession>
<dbReference type="EMBL" id="LTEB01000024">
    <property type="protein sequence ID" value="KXU18382.1"/>
    <property type="molecule type" value="Genomic_DNA"/>
</dbReference>
<proteinExistence type="predicted"/>